<evidence type="ECO:0000256" key="3">
    <source>
        <dbReference type="ARBA" id="ARBA00022801"/>
    </source>
</evidence>
<dbReference type="GO" id="GO:0005694">
    <property type="term" value="C:chromosome"/>
    <property type="evidence" value="ECO:0007669"/>
    <property type="project" value="UniProtKB-ARBA"/>
</dbReference>
<dbReference type="InterPro" id="IPR047187">
    <property type="entry name" value="SF1_C_Upf1"/>
</dbReference>
<evidence type="ECO:0000313" key="8">
    <source>
        <dbReference type="EMBL" id="KAE9965273.1"/>
    </source>
</evidence>
<dbReference type="GO" id="GO:0005524">
    <property type="term" value="F:ATP binding"/>
    <property type="evidence" value="ECO:0007669"/>
    <property type="project" value="UniProtKB-KW"/>
</dbReference>
<keyword evidence="3" id="KW-0378">Hydrolase</keyword>
<dbReference type="Pfam" id="PF05183">
    <property type="entry name" value="RdRP"/>
    <property type="match status" value="1"/>
</dbReference>
<comment type="catalytic activity">
    <reaction evidence="6">
        <text>ATP + H2O = ADP + phosphate + H(+)</text>
        <dbReference type="Rhea" id="RHEA:13065"/>
        <dbReference type="ChEBI" id="CHEBI:15377"/>
        <dbReference type="ChEBI" id="CHEBI:15378"/>
        <dbReference type="ChEBI" id="CHEBI:30616"/>
        <dbReference type="ChEBI" id="CHEBI:43474"/>
        <dbReference type="ChEBI" id="CHEBI:456216"/>
        <dbReference type="EC" id="3.6.4.12"/>
    </reaction>
    <physiologicalReaction direction="left-to-right" evidence="6">
        <dbReference type="Rhea" id="RHEA:13066"/>
    </physiologicalReaction>
</comment>
<dbReference type="InterPro" id="IPR045055">
    <property type="entry name" value="DNA2/NAM7-like"/>
</dbReference>
<dbReference type="CDD" id="cd18808">
    <property type="entry name" value="SF1_C_Upf1"/>
    <property type="match status" value="1"/>
</dbReference>
<dbReference type="Pfam" id="PF13087">
    <property type="entry name" value="AAA_12"/>
    <property type="match status" value="1"/>
</dbReference>
<dbReference type="SMART" id="SM00487">
    <property type="entry name" value="DEXDc"/>
    <property type="match status" value="1"/>
</dbReference>
<dbReference type="EMBL" id="WNWQ01000623">
    <property type="protein sequence ID" value="KAE9965273.1"/>
    <property type="molecule type" value="Genomic_DNA"/>
</dbReference>
<dbReference type="Proteomes" id="UP000433883">
    <property type="component" value="Unassembled WGS sequence"/>
</dbReference>
<comment type="caution">
    <text evidence="8">The sequence shown here is derived from an EMBL/GenBank/DDBJ whole genome shotgun (WGS) entry which is preliminary data.</text>
</comment>
<dbReference type="Pfam" id="PF13086">
    <property type="entry name" value="AAA_11"/>
    <property type="match status" value="2"/>
</dbReference>
<evidence type="ECO:0000256" key="1">
    <source>
        <dbReference type="ARBA" id="ARBA00007913"/>
    </source>
</evidence>
<gene>
    <name evidence="8" type="ORF">BLS_007742</name>
</gene>
<evidence type="ECO:0000259" key="7">
    <source>
        <dbReference type="PROSITE" id="PS51192"/>
    </source>
</evidence>
<feature type="domain" description="Helicase ATP-binding" evidence="7">
    <location>
        <begin position="1161"/>
        <end position="1301"/>
    </location>
</feature>
<dbReference type="Gene3D" id="3.40.50.300">
    <property type="entry name" value="P-loop containing nucleotide triphosphate hydrolases"/>
    <property type="match status" value="2"/>
</dbReference>
<dbReference type="InterPro" id="IPR027417">
    <property type="entry name" value="P-loop_NTPase"/>
</dbReference>
<dbReference type="SUPFAM" id="SSF52540">
    <property type="entry name" value="P-loop containing nucleoside triphosphate hydrolases"/>
    <property type="match status" value="1"/>
</dbReference>
<dbReference type="InterPro" id="IPR057596">
    <property type="entry name" value="RDRP_core"/>
</dbReference>
<accession>A0A8H3YML7</accession>
<evidence type="ECO:0000256" key="5">
    <source>
        <dbReference type="ARBA" id="ARBA00022840"/>
    </source>
</evidence>
<evidence type="ECO:0000256" key="6">
    <source>
        <dbReference type="ARBA" id="ARBA00048432"/>
    </source>
</evidence>
<evidence type="ECO:0000313" key="9">
    <source>
        <dbReference type="Proteomes" id="UP000433883"/>
    </source>
</evidence>
<sequence length="1570" mass="176260">MSTPNPNIKMATFRTTLRSPIILEDSSWSFTAAGLPASQHTDAKGFIKLISVVSSAAKQQIDLSYTKAPLNRAISGFPLDKLALISFGDFRLRCPSKTGDGTTEPARPRECTDYIVRLLTAGVTINGVTYSFYGHSNSQLKSRSCFLYAAPRSDIANTINGLGDFSKIKSVAKKAKRIGLLFSSTKMGFDLPPERCEDIPDIQNKDYNFTDGCGLVSPALVQQAARAAQIIFRNQNYLPSVIQIRYRGYKGVLTLEPNLKGTILVQFRDSMRKFKDVKDLKLAVVDYSKLYAFGYLNDEVILLLHALGISDIRKLKVVNCPDLAHLTDCIVFPTQGGRATADLMSGGDLDGDKFFVSWDSDIIPRSLSQAAEYPGGKEPISFGQITDDDRLKYFAGYTSVSLGQVKNLFLDWARLKGPMSAECQQLNRLFSQCVDGNRIRVPDSLKDPPKPSENSLPFILDVLHAASREVIEQRCKELKSLDGQASDAVHALLCRDRLAFSEFEMMRMTMEWCNKNEEEFTDYLQMFDLNALTDEEKTWTLARLPPSKELPSLLMNGLLQSSLVTPQELSRFKLDYQGLRWKRVFDGSVDRMGMFFDQMATVLESFHKKKIFIPVNDRLTLAIYIPTKLEPHKECQVDAAVRIFAFPHSQGSESVNYKVAPTKINYRLYFDGHSFQLYNNKRADTWIYLNRGPMNDTSFRNAQTTGEYRRGRQTTLDDGGNFECRASVALNKISSSIQKHVGRVRTAGIQNAEIYVISNRDLKGLRMLDLWLEYVDTEKILPLFEQEAREYTIPHFKSTDWTTLPEQYNRIARCGDMTALHQIETRNGLHALLLWLLQQRQYTTILKVYDYVLGHNDASAGSISRKESVQVLAEFLTWAPFASIRLFRSASWSRHRIDLEELSPILIPNILRSIIISSTTIGSFTVPAFRQTLVEAKLLSMQSFAELVELVALTARSPDIALELLLECLEPEAPRLIIGRPAATHRYIKSLIGLAVDHVEEAAENQIPSGMLLEFKRGKDSRGFAVLEVQLRIDAPKTFVLRVGDHVRLATASEPESSSMEPTVEIDGMVERAEKGSAAIRCLQEPPDYLAECSWQLLNCGSFVTCKSMIDALLTLHTDKEICCKPYQTLVGLRCGPGQQPAKTSRPAPNKELNQSQNRAVAAATSSSVSLLWGPPGTGKTRTVVEILELFLSTTEKRVLVVAPTYNAVDNVLRKFVQVGAVERLKIKPVRVSTDIRKVADDVKAYTCDAMMGKDLNENHGARREAQKRIKSFRIIFTTCIEANLGLLRNENFAYVIIDEASQQTEPETLVPLVKGCEKVVLVGDHVQLRATTQQHSKALDFDMSLFERLYQAPERLDVSKVMLDTQYRMHKSICRFSSSEFYENKLQTAVLEESRPLAASTFPWPASIDGKNNKRMIFLQCSGSEDLGSKSKSNRSQTLICEKACKALCTSKHPDQQLQKQSIVVLTPYTRQIELLKKSLPTIEVCSIDGFQGREADIIVFVTVRSNQHREMGFLKDMRRLNVAVTRARAGLIVIGDRTTLGGGKDEESASVWRRLIGWCEMVDLEVLG</sequence>
<dbReference type="InterPro" id="IPR014001">
    <property type="entry name" value="Helicase_ATP-bd"/>
</dbReference>
<keyword evidence="5" id="KW-0067">ATP-binding</keyword>
<evidence type="ECO:0000256" key="4">
    <source>
        <dbReference type="ARBA" id="ARBA00022806"/>
    </source>
</evidence>
<evidence type="ECO:0000256" key="2">
    <source>
        <dbReference type="ARBA" id="ARBA00022741"/>
    </source>
</evidence>
<dbReference type="GO" id="GO:0003968">
    <property type="term" value="F:RNA-directed RNA polymerase activity"/>
    <property type="evidence" value="ECO:0007669"/>
    <property type="project" value="InterPro"/>
</dbReference>
<proteinExistence type="inferred from homology"/>
<dbReference type="InterPro" id="IPR041677">
    <property type="entry name" value="DNA2/NAM7_AAA_11"/>
</dbReference>
<protein>
    <recommendedName>
        <fullName evidence="7">Helicase ATP-binding domain-containing protein</fullName>
    </recommendedName>
</protein>
<dbReference type="GO" id="GO:0016787">
    <property type="term" value="F:hydrolase activity"/>
    <property type="evidence" value="ECO:0007669"/>
    <property type="project" value="UniProtKB-KW"/>
</dbReference>
<dbReference type="GO" id="GO:0003678">
    <property type="term" value="F:DNA helicase activity"/>
    <property type="evidence" value="ECO:0007669"/>
    <property type="project" value="UniProtKB-EC"/>
</dbReference>
<dbReference type="PROSITE" id="PS51192">
    <property type="entry name" value="HELICASE_ATP_BIND_1"/>
    <property type="match status" value="1"/>
</dbReference>
<dbReference type="InterPro" id="IPR041679">
    <property type="entry name" value="DNA2/NAM7-like_C"/>
</dbReference>
<dbReference type="FunFam" id="3.40.50.300:FF:000326">
    <property type="entry name" value="P-loop containing nucleoside triphosphate hydrolase"/>
    <property type="match status" value="1"/>
</dbReference>
<keyword evidence="2" id="KW-0547">Nucleotide-binding</keyword>
<dbReference type="PANTHER" id="PTHR10887:SF495">
    <property type="entry name" value="HELICASE SENATAXIN ISOFORM X1-RELATED"/>
    <property type="match status" value="1"/>
</dbReference>
<dbReference type="PANTHER" id="PTHR10887">
    <property type="entry name" value="DNA2/NAM7 HELICASE FAMILY"/>
    <property type="match status" value="1"/>
</dbReference>
<keyword evidence="4" id="KW-0347">Helicase</keyword>
<organism evidence="8 9">
    <name type="scientific">Venturia inaequalis</name>
    <name type="common">Apple scab fungus</name>
    <dbReference type="NCBI Taxonomy" id="5025"/>
    <lineage>
        <taxon>Eukaryota</taxon>
        <taxon>Fungi</taxon>
        <taxon>Dikarya</taxon>
        <taxon>Ascomycota</taxon>
        <taxon>Pezizomycotina</taxon>
        <taxon>Dothideomycetes</taxon>
        <taxon>Pleosporomycetidae</taxon>
        <taxon>Venturiales</taxon>
        <taxon>Venturiaceae</taxon>
        <taxon>Venturia</taxon>
    </lineage>
</organism>
<comment type="similarity">
    <text evidence="1">Belongs to the DNA2/NAM7 helicase family.</text>
</comment>
<name>A0A8H3YML7_VENIN</name>
<reference evidence="8 9" key="1">
    <citation type="submission" date="2019-11" db="EMBL/GenBank/DDBJ databases">
        <title>Venturia inaequalis Genome Resource.</title>
        <authorList>
            <person name="Lichtner F.J."/>
        </authorList>
    </citation>
    <scope>NUCLEOTIDE SEQUENCE [LARGE SCALE GENOMIC DNA]</scope>
    <source>
        <strain evidence="8">Bline_iso_100314</strain>
    </source>
</reference>